<organism evidence="2 3">
    <name type="scientific">Clavispora lusitaniae (strain ATCC 42720)</name>
    <name type="common">Yeast</name>
    <name type="synonym">Candida lusitaniae</name>
    <dbReference type="NCBI Taxonomy" id="306902"/>
    <lineage>
        <taxon>Eukaryota</taxon>
        <taxon>Fungi</taxon>
        <taxon>Dikarya</taxon>
        <taxon>Ascomycota</taxon>
        <taxon>Saccharomycotina</taxon>
        <taxon>Pichiomycetes</taxon>
        <taxon>Metschnikowiaceae</taxon>
        <taxon>Clavispora</taxon>
    </lineage>
</organism>
<keyword evidence="1" id="KW-0472">Membrane</keyword>
<evidence type="ECO:0000313" key="2">
    <source>
        <dbReference type="EMBL" id="EEQ40982.1"/>
    </source>
</evidence>
<dbReference type="HOGENOM" id="CLU_1740333_0_0_1"/>
<dbReference type="KEGG" id="clu:CLUG_05111"/>
<sequence length="150" mass="16265">MSSSFSDSYMPISAVVIAPGDFSSSPIALLNSFKSPCSFSMVFLSSPIGKDRWISSDMSSSKFHSSIFSSIFIFILSFFFHSISSSADKIENGLVQSVWYRSPNSWTSVSFSNLQGTPASINCFCSQSSRNSDSIPSCAKLVSSRISLSI</sequence>
<accession>C4YAH3</accession>
<dbReference type="InParanoid" id="C4YAH3"/>
<dbReference type="Proteomes" id="UP000007703">
    <property type="component" value="Unassembled WGS sequence"/>
</dbReference>
<keyword evidence="1" id="KW-0812">Transmembrane</keyword>
<evidence type="ECO:0000313" key="3">
    <source>
        <dbReference type="Proteomes" id="UP000007703"/>
    </source>
</evidence>
<keyword evidence="1" id="KW-1133">Transmembrane helix</keyword>
<evidence type="ECO:0000256" key="1">
    <source>
        <dbReference type="SAM" id="Phobius"/>
    </source>
</evidence>
<dbReference type="VEuPathDB" id="FungiDB:CLUG_05111"/>
<feature type="transmembrane region" description="Helical" evidence="1">
    <location>
        <begin position="63"/>
        <end position="80"/>
    </location>
</feature>
<gene>
    <name evidence="2" type="ORF">CLUG_05111</name>
</gene>
<name>C4YAH3_CLAL4</name>
<reference evidence="2 3" key="1">
    <citation type="journal article" date="2009" name="Nature">
        <title>Evolution of pathogenicity and sexual reproduction in eight Candida genomes.</title>
        <authorList>
            <person name="Butler G."/>
            <person name="Rasmussen M.D."/>
            <person name="Lin M.F."/>
            <person name="Santos M.A."/>
            <person name="Sakthikumar S."/>
            <person name="Munro C.A."/>
            <person name="Rheinbay E."/>
            <person name="Grabherr M."/>
            <person name="Forche A."/>
            <person name="Reedy J.L."/>
            <person name="Agrafioti I."/>
            <person name="Arnaud M.B."/>
            <person name="Bates S."/>
            <person name="Brown A.J."/>
            <person name="Brunke S."/>
            <person name="Costanzo M.C."/>
            <person name="Fitzpatrick D.A."/>
            <person name="de Groot P.W."/>
            <person name="Harris D."/>
            <person name="Hoyer L.L."/>
            <person name="Hube B."/>
            <person name="Klis F.M."/>
            <person name="Kodira C."/>
            <person name="Lennard N."/>
            <person name="Logue M.E."/>
            <person name="Martin R."/>
            <person name="Neiman A.M."/>
            <person name="Nikolaou E."/>
            <person name="Quail M.A."/>
            <person name="Quinn J."/>
            <person name="Santos M.C."/>
            <person name="Schmitzberger F.F."/>
            <person name="Sherlock G."/>
            <person name="Shah P."/>
            <person name="Silverstein K.A."/>
            <person name="Skrzypek M.S."/>
            <person name="Soll D."/>
            <person name="Staggs R."/>
            <person name="Stansfield I."/>
            <person name="Stumpf M.P."/>
            <person name="Sudbery P.E."/>
            <person name="Srikantha T."/>
            <person name="Zeng Q."/>
            <person name="Berman J."/>
            <person name="Berriman M."/>
            <person name="Heitman J."/>
            <person name="Gow N.A."/>
            <person name="Lorenz M.C."/>
            <person name="Birren B.W."/>
            <person name="Kellis M."/>
            <person name="Cuomo C.A."/>
        </authorList>
    </citation>
    <scope>NUCLEOTIDE SEQUENCE [LARGE SCALE GENOMIC DNA]</scope>
    <source>
        <strain evidence="2 3">ATCC 42720</strain>
    </source>
</reference>
<protein>
    <submittedName>
        <fullName evidence="2">Uncharacterized protein</fullName>
    </submittedName>
</protein>
<proteinExistence type="predicted"/>
<dbReference type="EMBL" id="CH408081">
    <property type="protein sequence ID" value="EEQ40982.1"/>
    <property type="molecule type" value="Genomic_DNA"/>
</dbReference>
<dbReference type="AlphaFoldDB" id="C4YAH3"/>